<proteinExistence type="predicted"/>
<feature type="compositionally biased region" description="Basic residues" evidence="1">
    <location>
        <begin position="311"/>
        <end position="326"/>
    </location>
</feature>
<protein>
    <recommendedName>
        <fullName evidence="2">AAA+ ATPase domain-containing protein</fullName>
    </recommendedName>
</protein>
<dbReference type="Proteomes" id="UP000777482">
    <property type="component" value="Unassembled WGS sequence"/>
</dbReference>
<organism evidence="3 4">
    <name type="scientific">Rhodotorula mucilaginosa</name>
    <name type="common">Yeast</name>
    <name type="synonym">Rhodotorula rubra</name>
    <dbReference type="NCBI Taxonomy" id="5537"/>
    <lineage>
        <taxon>Eukaryota</taxon>
        <taxon>Fungi</taxon>
        <taxon>Dikarya</taxon>
        <taxon>Basidiomycota</taxon>
        <taxon>Pucciniomycotina</taxon>
        <taxon>Microbotryomycetes</taxon>
        <taxon>Sporidiobolales</taxon>
        <taxon>Sporidiobolaceae</taxon>
        <taxon>Rhodotorula</taxon>
    </lineage>
</organism>
<dbReference type="PANTHER" id="PTHR23389:SF21">
    <property type="entry name" value="ATPASE FAMILY AAA DOMAIN-CONTAINING PROTEIN 5"/>
    <property type="match status" value="1"/>
</dbReference>
<feature type="compositionally biased region" description="Acidic residues" evidence="1">
    <location>
        <begin position="230"/>
        <end position="240"/>
    </location>
</feature>
<dbReference type="EMBL" id="PUHQ01000089">
    <property type="protein sequence ID" value="KAG0656950.1"/>
    <property type="molecule type" value="Genomic_DNA"/>
</dbReference>
<feature type="domain" description="AAA+ ATPase" evidence="2">
    <location>
        <begin position="653"/>
        <end position="822"/>
    </location>
</feature>
<feature type="compositionally biased region" description="Gly residues" evidence="1">
    <location>
        <begin position="91"/>
        <end position="108"/>
    </location>
</feature>
<dbReference type="Gene3D" id="3.40.50.300">
    <property type="entry name" value="P-loop containing nucleotide triphosphate hydrolases"/>
    <property type="match status" value="1"/>
</dbReference>
<dbReference type="PANTHER" id="PTHR23389">
    <property type="entry name" value="CHROMOSOME TRANSMISSION FIDELITY FACTOR 18"/>
    <property type="match status" value="1"/>
</dbReference>
<feature type="region of interest" description="Disordered" evidence="1">
    <location>
        <begin position="1159"/>
        <end position="1189"/>
    </location>
</feature>
<reference evidence="3 4" key="1">
    <citation type="submission" date="2020-11" db="EMBL/GenBank/DDBJ databases">
        <title>Kefir isolates.</title>
        <authorList>
            <person name="Marcisauskas S."/>
            <person name="Kim Y."/>
            <person name="Blasche S."/>
        </authorList>
    </citation>
    <scope>NUCLEOTIDE SEQUENCE [LARGE SCALE GENOMIC DNA]</scope>
    <source>
        <strain evidence="3 4">KR</strain>
    </source>
</reference>
<feature type="compositionally biased region" description="Basic residues" evidence="1">
    <location>
        <begin position="585"/>
        <end position="594"/>
    </location>
</feature>
<dbReference type="InterPro" id="IPR003593">
    <property type="entry name" value="AAA+_ATPase"/>
</dbReference>
<feature type="region of interest" description="Disordered" evidence="1">
    <location>
        <begin position="728"/>
        <end position="763"/>
    </location>
</feature>
<dbReference type="InterPro" id="IPR027417">
    <property type="entry name" value="P-loop_NTPase"/>
</dbReference>
<feature type="compositionally biased region" description="Polar residues" evidence="1">
    <location>
        <begin position="202"/>
        <end position="217"/>
    </location>
</feature>
<evidence type="ECO:0000256" key="1">
    <source>
        <dbReference type="SAM" id="MobiDB-lite"/>
    </source>
</evidence>
<feature type="compositionally biased region" description="Polar residues" evidence="1">
    <location>
        <begin position="272"/>
        <end position="297"/>
    </location>
</feature>
<dbReference type="GO" id="GO:0005634">
    <property type="term" value="C:nucleus"/>
    <property type="evidence" value="ECO:0007669"/>
    <property type="project" value="TreeGrafter"/>
</dbReference>
<feature type="region of interest" description="Disordered" evidence="1">
    <location>
        <begin position="23"/>
        <end position="340"/>
    </location>
</feature>
<dbReference type="SMART" id="SM00382">
    <property type="entry name" value="AAA"/>
    <property type="match status" value="1"/>
</dbReference>
<dbReference type="GO" id="GO:0003677">
    <property type="term" value="F:DNA binding"/>
    <property type="evidence" value="ECO:0007669"/>
    <property type="project" value="TreeGrafter"/>
</dbReference>
<dbReference type="GO" id="GO:0005524">
    <property type="term" value="F:ATP binding"/>
    <property type="evidence" value="ECO:0007669"/>
    <property type="project" value="InterPro"/>
</dbReference>
<feature type="compositionally biased region" description="Polar residues" evidence="1">
    <location>
        <begin position="730"/>
        <end position="746"/>
    </location>
</feature>
<dbReference type="SUPFAM" id="SSF52540">
    <property type="entry name" value="P-loop containing nucleoside triphosphate hydrolases"/>
    <property type="match status" value="1"/>
</dbReference>
<name>A0A9P6VY38_RHOMI</name>
<sequence length="1210" mass="128057">MSVSNSALSLSFRFQPARAFAEGAMADSSPDPGVGDPGGADDERATSAAPPPSAAATTVDEPRVPDTMEPEVGVKKPVYSIFAPRSTTGASDGGPAAGTSNGGSGSGSKGKSRTTTTTTAKKKKKQQQQELGDNNDEGSAGVLSLVEDSGDSSSSDADVRIEAAATTRKRSSQAPGAATTTKKKKGGAKKAGVYADEDGKANGSTRKGGTDATTVQKRTTRRNRIVTTPTDDDDSDEELVFSETGSSASLRETTTTTRSSSRRGTPSALAGPSTSASSQAIARTASGSVILDLTTSPLRPAAGGSAARLKTTTKTKKQPQQKKKQKQTTAASAGGGLDAGQFVPLAEMYGAAREKRRKTQEGIEPRWPTAEEHHGGWPVQANAAAAAAVPEHGGTWTKRDKGKGREVLEEAPTDEDRTTEAGGGFLARYARGVHAAATGPPPPDYPSKSRPLPSLAFLLPSPLPSHPLLDRLAAPLRNPASSPLLGQRNRDQLWTVKYAPQSAEEVLGSTSRQSAGWLRDWLEELKVVGAGAYAGASLEGTSRRRNTQLTMSPSFFVSYLTGAGDLPTDGKKRRRKVARGIDPTKKKKRKKRRRDGLDDFMASSSEEDDDDLASSPLRSDAESNADEEEDSLLAQFSRPQSASTSSSSVFPSLTNLILLQGPSGSGKSSTVHAVAKQLGYEVFEVSAGFGRRGAKDLERYVGDAARNHVVNGSSPRKKSGGGALAALFGRQQQKKQTPTQASTTKETTPEPVGGREQQDAGPTQSLILIDEVDVFFKHEEDCWAGIAALATQSRRPIIMTCTDSAHVPFDTLNLQRVVSPSDPSNTISILPFEAPEPELATAFLSLVALNEGHLIPNGSLSRLYESSTSRPYPAWMLQQQMGTSRRAGGGGYGARPLAPGTSTQPLVSRDLRKTLTQLQVACQRGDVGAYIGQSEGNAQVALCEGPVPVLPREEADAPAAAELSGLAPVEPVSLEQAALAADALSFADAYVDTRVELMLEDAETGRTSHPNDIEYSHPFIEYLADSTSTRLPFIGREHDMARYLRQLAYRVWDGGLHFGETQDEQLESKRAEYTSWFGLIAQSGGDNAIVHPPAAILPSPLPIVEIAPLLRHLTRVDDQGERALLEASRIAAAAAAEGDRDELDSLALAATLHTHGSGAIAAGPGAQFGPRRSTRQKLKQGGGQPVFDRRLPWASEAEASWLRQSGFDVE</sequence>
<feature type="region of interest" description="Disordered" evidence="1">
    <location>
        <begin position="390"/>
        <end position="421"/>
    </location>
</feature>
<dbReference type="AlphaFoldDB" id="A0A9P6VY38"/>
<feature type="compositionally biased region" description="Low complexity" evidence="1">
    <location>
        <begin position="635"/>
        <end position="649"/>
    </location>
</feature>
<keyword evidence="4" id="KW-1185">Reference proteome</keyword>
<feature type="compositionally biased region" description="Low complexity" evidence="1">
    <location>
        <begin position="246"/>
        <end position="267"/>
    </location>
</feature>
<dbReference type="Pfam" id="PF00004">
    <property type="entry name" value="AAA"/>
    <property type="match status" value="1"/>
</dbReference>
<comment type="caution">
    <text evidence="3">The sequence shown here is derived from an EMBL/GenBank/DDBJ whole genome shotgun (WGS) entry which is preliminary data.</text>
</comment>
<evidence type="ECO:0000313" key="4">
    <source>
        <dbReference type="Proteomes" id="UP000777482"/>
    </source>
</evidence>
<dbReference type="OrthoDB" id="9996895at2759"/>
<dbReference type="GO" id="GO:0016887">
    <property type="term" value="F:ATP hydrolysis activity"/>
    <property type="evidence" value="ECO:0007669"/>
    <property type="project" value="InterPro"/>
</dbReference>
<feature type="region of interest" description="Disordered" evidence="1">
    <location>
        <begin position="567"/>
        <end position="649"/>
    </location>
</feature>
<accession>A0A9P6VY38</accession>
<feature type="compositionally biased region" description="Basic and acidic residues" evidence="1">
    <location>
        <begin position="397"/>
        <end position="419"/>
    </location>
</feature>
<evidence type="ECO:0000259" key="2">
    <source>
        <dbReference type="SMART" id="SM00382"/>
    </source>
</evidence>
<gene>
    <name evidence="3" type="ORF">C6P46_006780</name>
</gene>
<dbReference type="InterPro" id="IPR003959">
    <property type="entry name" value="ATPase_AAA_core"/>
</dbReference>
<evidence type="ECO:0000313" key="3">
    <source>
        <dbReference type="EMBL" id="KAG0656950.1"/>
    </source>
</evidence>